<dbReference type="EMBL" id="BJWJ01000018">
    <property type="protein sequence ID" value="GEM04807.1"/>
    <property type="molecule type" value="Genomic_DNA"/>
</dbReference>
<evidence type="ECO:0000313" key="3">
    <source>
        <dbReference type="EMBL" id="SFS93701.1"/>
    </source>
</evidence>
<dbReference type="Proteomes" id="UP000199139">
    <property type="component" value="Unassembled WGS sequence"/>
</dbReference>
<sequence length="107" mass="12887">MVDYIPMIVSISIVLIVNLGFWLFYRKRHKKDKGFVFAYYHLSYRRRFKRNLWTMPVIILSIVVVYIVDFLPPWFKHGFLVAASIITVVELVYNYRKAKQEEHNTSE</sequence>
<keyword evidence="1" id="KW-0812">Transmembrane</keyword>
<feature type="transmembrane region" description="Helical" evidence="1">
    <location>
        <begin position="74"/>
        <end position="93"/>
    </location>
</feature>
<protein>
    <submittedName>
        <fullName evidence="3">Uncharacterized protein</fullName>
    </submittedName>
</protein>
<proteinExistence type="predicted"/>
<dbReference type="Proteomes" id="UP000321773">
    <property type="component" value="Unassembled WGS sequence"/>
</dbReference>
<dbReference type="RefSeq" id="WP_089854803.1">
    <property type="nucleotide sequence ID" value="NZ_BJWJ01000018.1"/>
</dbReference>
<dbReference type="AlphaFoldDB" id="A0A1I6TWZ6"/>
<evidence type="ECO:0000313" key="2">
    <source>
        <dbReference type="EMBL" id="GEM04807.1"/>
    </source>
</evidence>
<dbReference type="EMBL" id="FPAI01000019">
    <property type="protein sequence ID" value="SFS93701.1"/>
    <property type="molecule type" value="Genomic_DNA"/>
</dbReference>
<keyword evidence="1" id="KW-0472">Membrane</keyword>
<reference evidence="2 5" key="2">
    <citation type="submission" date="2019-07" db="EMBL/GenBank/DDBJ databases">
        <title>Whole genome shotgun sequence of Halolactibacillus miurensis NBRC 100873.</title>
        <authorList>
            <person name="Hosoyama A."/>
            <person name="Uohara A."/>
            <person name="Ohji S."/>
            <person name="Ichikawa N."/>
        </authorList>
    </citation>
    <scope>NUCLEOTIDE SEQUENCE [LARGE SCALE GENOMIC DNA]</scope>
    <source>
        <strain evidence="2 5">NBRC 100873</strain>
    </source>
</reference>
<gene>
    <name evidence="2" type="ORF">HMI01_17950</name>
    <name evidence="3" type="ORF">SAMN05421668_1193</name>
</gene>
<accession>A0A1I6TWZ6</accession>
<keyword evidence="5" id="KW-1185">Reference proteome</keyword>
<feature type="transmembrane region" description="Helical" evidence="1">
    <location>
        <begin position="51"/>
        <end position="68"/>
    </location>
</feature>
<organism evidence="3 4">
    <name type="scientific">Halolactibacillus miurensis</name>
    <dbReference type="NCBI Taxonomy" id="306541"/>
    <lineage>
        <taxon>Bacteria</taxon>
        <taxon>Bacillati</taxon>
        <taxon>Bacillota</taxon>
        <taxon>Bacilli</taxon>
        <taxon>Bacillales</taxon>
        <taxon>Bacillaceae</taxon>
        <taxon>Halolactibacillus</taxon>
    </lineage>
</organism>
<dbReference type="OrthoDB" id="1934177at2"/>
<reference evidence="3 4" key="1">
    <citation type="submission" date="2016-10" db="EMBL/GenBank/DDBJ databases">
        <authorList>
            <person name="de Groot N.N."/>
        </authorList>
    </citation>
    <scope>NUCLEOTIDE SEQUENCE [LARGE SCALE GENOMIC DNA]</scope>
    <source>
        <strain evidence="3 4">DSM 17074</strain>
    </source>
</reference>
<evidence type="ECO:0000313" key="5">
    <source>
        <dbReference type="Proteomes" id="UP000321773"/>
    </source>
</evidence>
<evidence type="ECO:0000313" key="4">
    <source>
        <dbReference type="Proteomes" id="UP000199139"/>
    </source>
</evidence>
<feature type="transmembrane region" description="Helical" evidence="1">
    <location>
        <begin position="6"/>
        <end position="25"/>
    </location>
</feature>
<name>A0A1I6TWZ6_9BACI</name>
<keyword evidence="1" id="KW-1133">Transmembrane helix</keyword>
<evidence type="ECO:0000256" key="1">
    <source>
        <dbReference type="SAM" id="Phobius"/>
    </source>
</evidence>